<evidence type="ECO:0000313" key="3">
    <source>
        <dbReference type="Proteomes" id="UP000799764"/>
    </source>
</evidence>
<proteinExistence type="predicted"/>
<reference evidence="2" key="1">
    <citation type="journal article" date="2020" name="Stud. Mycol.">
        <title>101 Dothideomycetes genomes: a test case for predicting lifestyles and emergence of pathogens.</title>
        <authorList>
            <person name="Haridas S."/>
            <person name="Albert R."/>
            <person name="Binder M."/>
            <person name="Bloem J."/>
            <person name="Labutti K."/>
            <person name="Salamov A."/>
            <person name="Andreopoulos B."/>
            <person name="Baker S."/>
            <person name="Barry K."/>
            <person name="Bills G."/>
            <person name="Bluhm B."/>
            <person name="Cannon C."/>
            <person name="Castanera R."/>
            <person name="Culley D."/>
            <person name="Daum C."/>
            <person name="Ezra D."/>
            <person name="Gonzalez J."/>
            <person name="Henrissat B."/>
            <person name="Kuo A."/>
            <person name="Liang C."/>
            <person name="Lipzen A."/>
            <person name="Lutzoni F."/>
            <person name="Magnuson J."/>
            <person name="Mondo S."/>
            <person name="Nolan M."/>
            <person name="Ohm R."/>
            <person name="Pangilinan J."/>
            <person name="Park H.-J."/>
            <person name="Ramirez L."/>
            <person name="Alfaro M."/>
            <person name="Sun H."/>
            <person name="Tritt A."/>
            <person name="Yoshinaga Y."/>
            <person name="Zwiers L.-H."/>
            <person name="Turgeon B."/>
            <person name="Goodwin S."/>
            <person name="Spatafora J."/>
            <person name="Crous P."/>
            <person name="Grigoriev I."/>
        </authorList>
    </citation>
    <scope>NUCLEOTIDE SEQUENCE</scope>
    <source>
        <strain evidence="2">CBS 690.94</strain>
    </source>
</reference>
<dbReference type="EMBL" id="MU001493">
    <property type="protein sequence ID" value="KAF2450922.1"/>
    <property type="molecule type" value="Genomic_DNA"/>
</dbReference>
<organism evidence="2 3">
    <name type="scientific">Karstenula rhodostoma CBS 690.94</name>
    <dbReference type="NCBI Taxonomy" id="1392251"/>
    <lineage>
        <taxon>Eukaryota</taxon>
        <taxon>Fungi</taxon>
        <taxon>Dikarya</taxon>
        <taxon>Ascomycota</taxon>
        <taxon>Pezizomycotina</taxon>
        <taxon>Dothideomycetes</taxon>
        <taxon>Pleosporomycetidae</taxon>
        <taxon>Pleosporales</taxon>
        <taxon>Massarineae</taxon>
        <taxon>Didymosphaeriaceae</taxon>
        <taxon>Karstenula</taxon>
    </lineage>
</organism>
<name>A0A9P4UJ34_9PLEO</name>
<gene>
    <name evidence="2" type="ORF">P171DRAFT_149095</name>
</gene>
<dbReference type="Proteomes" id="UP000799764">
    <property type="component" value="Unassembled WGS sequence"/>
</dbReference>
<dbReference type="AlphaFoldDB" id="A0A9P4UJ34"/>
<evidence type="ECO:0000256" key="1">
    <source>
        <dbReference type="SAM" id="MobiDB-lite"/>
    </source>
</evidence>
<feature type="region of interest" description="Disordered" evidence="1">
    <location>
        <begin position="113"/>
        <end position="132"/>
    </location>
</feature>
<accession>A0A9P4UJ34</accession>
<comment type="caution">
    <text evidence="2">The sequence shown here is derived from an EMBL/GenBank/DDBJ whole genome shotgun (WGS) entry which is preliminary data.</text>
</comment>
<protein>
    <submittedName>
        <fullName evidence="2">Uncharacterized protein</fullName>
    </submittedName>
</protein>
<sequence length="175" mass="19687">MVSEYKRGRYRPASTVVRLQESLMRQPDWISVRHLVPRIWCNSTCYAMGLESLGRVHVYASSSASSPTPNFATTTPLTSVPIPRNHTIAHPPSKPSFVYSTDLTRFSRWHDKPRPSSLHQASAYAGPASPDRHSHVGMVELPTGIERPWPCRSVATLRYIPVPTRKSDRVLTKVL</sequence>
<evidence type="ECO:0000313" key="2">
    <source>
        <dbReference type="EMBL" id="KAF2450922.1"/>
    </source>
</evidence>
<keyword evidence="3" id="KW-1185">Reference proteome</keyword>